<gene>
    <name evidence="3" type="ORF">AB4875_00860</name>
</gene>
<feature type="chain" id="PRO_5046829496" description="Lipoprotein" evidence="2">
    <location>
        <begin position="20"/>
        <end position="131"/>
    </location>
</feature>
<sequence>MRINAIFSTLFCLSLTAVALNGCASGPTKKSPRGAFETTIKAGDIRLFSYSQPLFRERARPITSANSREDGTSKPREDSESQLRRTVRDLEQDPRLAEYCPAGYTLIEQYAVLNDVVIRGECRYQQEQSKQ</sequence>
<protein>
    <recommendedName>
        <fullName evidence="5">Lipoprotein</fullName>
    </recommendedName>
</protein>
<reference evidence="3 4" key="1">
    <citation type="journal article" date="2011" name="Int. J. Syst. Evol. Microbiol.">
        <title>Zhongshania antarctica gen. nov., sp. nov. and Zhongshania guokunii sp. nov., gammaproteobacteria respectively isolated from coastal attached (fast) ice and surface seawater of the Antarctic.</title>
        <authorList>
            <person name="Li H.J."/>
            <person name="Zhang X.Y."/>
            <person name="Chen C.X."/>
            <person name="Zhang Y.J."/>
            <person name="Gao Z.M."/>
            <person name="Yu Y."/>
            <person name="Chen X.L."/>
            <person name="Chen B."/>
            <person name="Zhang Y.Z."/>
        </authorList>
    </citation>
    <scope>NUCLEOTIDE SEQUENCE [LARGE SCALE GENOMIC DNA]</scope>
    <source>
        <strain evidence="3 4">R06B22</strain>
    </source>
</reference>
<evidence type="ECO:0000256" key="1">
    <source>
        <dbReference type="SAM" id="MobiDB-lite"/>
    </source>
</evidence>
<feature type="region of interest" description="Disordered" evidence="1">
    <location>
        <begin position="58"/>
        <end position="89"/>
    </location>
</feature>
<evidence type="ECO:0000313" key="3">
    <source>
        <dbReference type="EMBL" id="MEX1664011.1"/>
    </source>
</evidence>
<evidence type="ECO:0000313" key="4">
    <source>
        <dbReference type="Proteomes" id="UP001557484"/>
    </source>
</evidence>
<dbReference type="RefSeq" id="WP_368374139.1">
    <property type="nucleotide sequence ID" value="NZ_JBFRYB010000001.1"/>
</dbReference>
<evidence type="ECO:0000256" key="2">
    <source>
        <dbReference type="SAM" id="SignalP"/>
    </source>
</evidence>
<accession>A0ABV3TQZ4</accession>
<proteinExistence type="predicted"/>
<evidence type="ECO:0008006" key="5">
    <source>
        <dbReference type="Google" id="ProtNLM"/>
    </source>
</evidence>
<organism evidence="3 4">
    <name type="scientific">Zhongshania arctica</name>
    <dbReference type="NCBI Taxonomy" id="3238302"/>
    <lineage>
        <taxon>Bacteria</taxon>
        <taxon>Pseudomonadati</taxon>
        <taxon>Pseudomonadota</taxon>
        <taxon>Gammaproteobacteria</taxon>
        <taxon>Cellvibrionales</taxon>
        <taxon>Spongiibacteraceae</taxon>
        <taxon>Zhongshania</taxon>
    </lineage>
</organism>
<feature type="compositionally biased region" description="Basic and acidic residues" evidence="1">
    <location>
        <begin position="67"/>
        <end position="89"/>
    </location>
</feature>
<name>A0ABV3TQZ4_9GAMM</name>
<dbReference type="Proteomes" id="UP001557484">
    <property type="component" value="Unassembled WGS sequence"/>
</dbReference>
<keyword evidence="4" id="KW-1185">Reference proteome</keyword>
<feature type="signal peptide" evidence="2">
    <location>
        <begin position="1"/>
        <end position="19"/>
    </location>
</feature>
<comment type="caution">
    <text evidence="3">The sequence shown here is derived from an EMBL/GenBank/DDBJ whole genome shotgun (WGS) entry which is preliminary data.</text>
</comment>
<keyword evidence="2" id="KW-0732">Signal</keyword>
<dbReference type="EMBL" id="JBFRYB010000001">
    <property type="protein sequence ID" value="MEX1664011.1"/>
    <property type="molecule type" value="Genomic_DNA"/>
</dbReference>